<reference evidence="2 3" key="1">
    <citation type="journal article" date="2024" name="IMA Fungus">
        <title>Apiospora arundinis, a panoply of carbohydrate-active enzymes and secondary metabolites.</title>
        <authorList>
            <person name="Sorensen T."/>
            <person name="Petersen C."/>
            <person name="Muurmann A.T."/>
            <person name="Christiansen J.V."/>
            <person name="Brundto M.L."/>
            <person name="Overgaard C.K."/>
            <person name="Boysen A.T."/>
            <person name="Wollenberg R.D."/>
            <person name="Larsen T.O."/>
            <person name="Sorensen J.L."/>
            <person name="Nielsen K.L."/>
            <person name="Sondergaard T.E."/>
        </authorList>
    </citation>
    <scope>NUCLEOTIDE SEQUENCE [LARGE SCALE GENOMIC DNA]</scope>
    <source>
        <strain evidence="2 3">AAU 773</strain>
    </source>
</reference>
<comment type="caution">
    <text evidence="2">The sequence shown here is derived from an EMBL/GenBank/DDBJ whole genome shotgun (WGS) entry which is preliminary data.</text>
</comment>
<gene>
    <name evidence="2" type="ORF">PGQ11_005156</name>
</gene>
<evidence type="ECO:0000313" key="2">
    <source>
        <dbReference type="EMBL" id="KAK8874642.1"/>
    </source>
</evidence>
<accession>A0ABR2JB68</accession>
<feature type="compositionally biased region" description="Pro residues" evidence="1">
    <location>
        <begin position="29"/>
        <end position="41"/>
    </location>
</feature>
<dbReference type="Proteomes" id="UP001390339">
    <property type="component" value="Unassembled WGS sequence"/>
</dbReference>
<protein>
    <submittedName>
        <fullName evidence="2">Uncharacterized protein</fullName>
    </submittedName>
</protein>
<feature type="compositionally biased region" description="Low complexity" evidence="1">
    <location>
        <begin position="42"/>
        <end position="64"/>
    </location>
</feature>
<dbReference type="EMBL" id="JAPCWZ010000003">
    <property type="protein sequence ID" value="KAK8874642.1"/>
    <property type="molecule type" value="Genomic_DNA"/>
</dbReference>
<proteinExistence type="predicted"/>
<feature type="region of interest" description="Disordered" evidence="1">
    <location>
        <begin position="1"/>
        <end position="89"/>
    </location>
</feature>
<feature type="compositionally biased region" description="Polar residues" evidence="1">
    <location>
        <begin position="79"/>
        <end position="89"/>
    </location>
</feature>
<evidence type="ECO:0000256" key="1">
    <source>
        <dbReference type="SAM" id="MobiDB-lite"/>
    </source>
</evidence>
<feature type="region of interest" description="Disordered" evidence="1">
    <location>
        <begin position="384"/>
        <end position="403"/>
    </location>
</feature>
<keyword evidence="3" id="KW-1185">Reference proteome</keyword>
<sequence>MPNDSKASGKKAMKATVEDEIPIQQPRAGPVPIPVAGPGPSPGSETQQTQQPQGQPVQQQTGEGSDAGLQSAGPGFNHRVTNTPGGLQVNGINPSFGQQPSLHHLPGLNNYIQSRSGPTRAGPSLYNHLPGPQLFNTPSSTSTTLFHHQPYQSLHNQNNFGVGGQPFFVNHHYYSSFVRIPSSIVFTTMADNYATGAMPNTGQHFQPPVPDTTFGPIPHVYHPRFDNGPRLVAVGTPVPVHNQSVPCACSGHMGAMPQVYYFTYPGNQYVPVTPGVSTVPCAVSGPSQPTIVQTGHAVQPIGGASGQPFFAVGAPGTSGQPVLAQPAMMSGGLSAGGPSMAVPVGAQGSVFIGNGALGHIPPGAYPDIMGVGKTASEQLAETMQAGQEQGAYEPQDIKPADDDPSRMYFCRELDGTVLLRNRYTLDNIPIRWYVTTDGIFYAVRLPE</sequence>
<organism evidence="2 3">
    <name type="scientific">Apiospora arundinis</name>
    <dbReference type="NCBI Taxonomy" id="335852"/>
    <lineage>
        <taxon>Eukaryota</taxon>
        <taxon>Fungi</taxon>
        <taxon>Dikarya</taxon>
        <taxon>Ascomycota</taxon>
        <taxon>Pezizomycotina</taxon>
        <taxon>Sordariomycetes</taxon>
        <taxon>Xylariomycetidae</taxon>
        <taxon>Amphisphaeriales</taxon>
        <taxon>Apiosporaceae</taxon>
        <taxon>Apiospora</taxon>
    </lineage>
</organism>
<name>A0ABR2JB68_9PEZI</name>
<evidence type="ECO:0000313" key="3">
    <source>
        <dbReference type="Proteomes" id="UP001390339"/>
    </source>
</evidence>